<dbReference type="InterPro" id="IPR006630">
    <property type="entry name" value="La_HTH"/>
</dbReference>
<feature type="compositionally biased region" description="Low complexity" evidence="3">
    <location>
        <begin position="120"/>
        <end position="180"/>
    </location>
</feature>
<sequence>MASSKEEAMVSSQPGTPKSAGEEAAKAMPAKKHEPAPAPPPLKSPWAQIVKQQPKSKQEAAREMAARALGPAEGSKAVAAPSQQDPVSQQGKSSDMGARDAASSSENNSMRRKAAELQPKKAAQQAGPAANAANTAARSVAGPKADAQLASAAASSAQAPAAVPRPAAAADGKAAGTAVPSVDGKDTPRHHEDAKPVKPAWKIVPTSPELPRSAIALGETGAAVAWPSLGDAKGPQKKKLSVSAPVTPSRKAAQKTSDLASILDEKRTEAPPAQTGQAMQQRLEASSKAGKQLQPAPPAPKAVIPAATASAPASTQGEEQSKAVVQRGPSATTGIQSMPASTAGSHASSQPIERTPSMSSEPSSSSASLGMGGRISTAPPFVRDGQRAGKGARGTRQSRPQAEKDIVDAAARAQGQGQGQRLQQPRSNWGARPDARAGKAGGRGAGGFASLPSPAYMNRAAVQMYGAGFLPMQNPQQPMYYSASTPVYYPPAAYGLPSAAPAMSQMLTESLRIQIEYYFSAQNLQKDFFLRSMMDDHGWILATVIAQFARVRRLTPDLTVVVGAVRSSTVVQTSADGTYFRALDNPEQWVLPVERRDPTVLQRKVPVTMLSPSGAAVTALVPQPQPPRSLPSRTSSGSSRAGVEPQGAPGSAAAGRQRRRSVDSPGSSAPLQPPPPPMQHRDSPNADVLQTDEEQHQSSVSVARPPTANGEAPDIIVVKQMHRHDRPASQHEADASTSGSQPETQSEGRSGEADMEVRFYPSKMRSLSGASTPEQYTFSGVGYLTGRKQPEANGVAHAEGGSAAGLPAGGQDSAGIEAHPAADCTSQSLGFRLLEGQGFGQVAYPRWKAACLRERSTLGVGRSEEMNTLYRFWSYYLRDCSTPSMYSEFRRYAAEDAAAGYQYGKECLFRFYSYGLQAHFQASLFKDFEQETLQDVEEQGSIYGLEKLWAFFKYSKVDLKESGVERNVKLRELLDIKFCTLEDFKQDSRYRVPHEDHSHAGKSTRGRTAGGSRRSSLDQRRPPAAATTAAEPAAPQTSKDDAEAVRAATELSADAAEFTLPSAPAAPAAAPAVVPAKSAAGSTANGAASEADATRGLHENGIATENGIDDRHSKAPVTANGQMTTSAGKSSSDGPEKSGREGSEAQAKHTKASGAVAKMIQSLESGLKAKGPLPNGLPNGASLGMEEASLKKDPIVVQANGK</sequence>
<dbReference type="PROSITE" id="PS50961">
    <property type="entry name" value="HTH_LA"/>
    <property type="match status" value="1"/>
</dbReference>
<feature type="region of interest" description="Disordered" evidence="3">
    <location>
        <begin position="618"/>
        <end position="754"/>
    </location>
</feature>
<organism evidence="5 6">
    <name type="scientific">Coccomyxa viridis</name>
    <dbReference type="NCBI Taxonomy" id="1274662"/>
    <lineage>
        <taxon>Eukaryota</taxon>
        <taxon>Viridiplantae</taxon>
        <taxon>Chlorophyta</taxon>
        <taxon>core chlorophytes</taxon>
        <taxon>Trebouxiophyceae</taxon>
        <taxon>Trebouxiophyceae incertae sedis</taxon>
        <taxon>Coccomyxaceae</taxon>
        <taxon>Coccomyxa</taxon>
    </lineage>
</organism>
<dbReference type="SUPFAM" id="SSF46785">
    <property type="entry name" value="Winged helix' DNA-binding domain"/>
    <property type="match status" value="1"/>
</dbReference>
<evidence type="ECO:0000313" key="6">
    <source>
        <dbReference type="Proteomes" id="UP001314263"/>
    </source>
</evidence>
<evidence type="ECO:0000313" key="5">
    <source>
        <dbReference type="EMBL" id="CAK0746055.1"/>
    </source>
</evidence>
<dbReference type="PANTHER" id="PTHR22792:SF132">
    <property type="entry name" value="LA-RELATED PROTEIN 1"/>
    <property type="match status" value="1"/>
</dbReference>
<dbReference type="Proteomes" id="UP001314263">
    <property type="component" value="Unassembled WGS sequence"/>
</dbReference>
<feature type="region of interest" description="Disordered" evidence="3">
    <location>
        <begin position="1103"/>
        <end position="1202"/>
    </location>
</feature>
<proteinExistence type="predicted"/>
<dbReference type="AlphaFoldDB" id="A0AAV1HUP0"/>
<gene>
    <name evidence="5" type="ORF">CVIRNUC_001664</name>
</gene>
<keyword evidence="6" id="KW-1185">Reference proteome</keyword>
<evidence type="ECO:0000256" key="1">
    <source>
        <dbReference type="ARBA" id="ARBA00022884"/>
    </source>
</evidence>
<feature type="compositionally biased region" description="Basic and acidic residues" evidence="3">
    <location>
        <begin position="183"/>
        <end position="196"/>
    </location>
</feature>
<dbReference type="GO" id="GO:0005737">
    <property type="term" value="C:cytoplasm"/>
    <property type="evidence" value="ECO:0007669"/>
    <property type="project" value="UniProtKB-ARBA"/>
</dbReference>
<dbReference type="Pfam" id="PF21071">
    <property type="entry name" value="LARP1_HEAT"/>
    <property type="match status" value="1"/>
</dbReference>
<feature type="compositionally biased region" description="Polar residues" evidence="3">
    <location>
        <begin position="329"/>
        <end position="352"/>
    </location>
</feature>
<dbReference type="EMBL" id="CAUYUE010000002">
    <property type="protein sequence ID" value="CAK0746055.1"/>
    <property type="molecule type" value="Genomic_DNA"/>
</dbReference>
<protein>
    <recommendedName>
        <fullName evidence="4">HTH La-type RNA-binding domain-containing protein</fullName>
    </recommendedName>
</protein>
<name>A0AAV1HUP0_9CHLO</name>
<dbReference type="GO" id="GO:0048255">
    <property type="term" value="P:mRNA stabilization"/>
    <property type="evidence" value="ECO:0007669"/>
    <property type="project" value="InterPro"/>
</dbReference>
<feature type="domain" description="HTH La-type RNA-binding" evidence="4">
    <location>
        <begin position="501"/>
        <end position="592"/>
    </location>
</feature>
<feature type="compositionally biased region" description="Low complexity" evidence="3">
    <location>
        <begin position="301"/>
        <end position="313"/>
    </location>
</feature>
<feature type="region of interest" description="Disordered" evidence="3">
    <location>
        <begin position="991"/>
        <end position="1048"/>
    </location>
</feature>
<dbReference type="SMART" id="SM00684">
    <property type="entry name" value="DM15"/>
    <property type="match status" value="3"/>
</dbReference>
<dbReference type="CDD" id="cd07323">
    <property type="entry name" value="LAM"/>
    <property type="match status" value="1"/>
</dbReference>
<keyword evidence="1 2" id="KW-0694">RNA-binding</keyword>
<feature type="compositionally biased region" description="Basic and acidic residues" evidence="3">
    <location>
        <begin position="1134"/>
        <end position="1147"/>
    </location>
</feature>
<feature type="region of interest" description="Disordered" evidence="3">
    <location>
        <begin position="1"/>
        <end position="205"/>
    </location>
</feature>
<dbReference type="InterPro" id="IPR036388">
    <property type="entry name" value="WH-like_DNA-bd_sf"/>
</dbReference>
<reference evidence="5 6" key="1">
    <citation type="submission" date="2023-10" db="EMBL/GenBank/DDBJ databases">
        <authorList>
            <person name="Maclean D."/>
            <person name="Macfadyen A."/>
        </authorList>
    </citation>
    <scope>NUCLEOTIDE SEQUENCE [LARGE SCALE GENOMIC DNA]</scope>
</reference>
<dbReference type="InterPro" id="IPR045180">
    <property type="entry name" value="La_dom_prot"/>
</dbReference>
<dbReference type="PANTHER" id="PTHR22792">
    <property type="entry name" value="LUPUS LA PROTEIN-RELATED"/>
    <property type="match status" value="1"/>
</dbReference>
<dbReference type="InterPro" id="IPR036390">
    <property type="entry name" value="WH_DNA-bd_sf"/>
</dbReference>
<feature type="compositionally biased region" description="Polar residues" evidence="3">
    <location>
        <begin position="735"/>
        <end position="748"/>
    </location>
</feature>
<feature type="compositionally biased region" description="Basic and acidic residues" evidence="3">
    <location>
        <begin position="56"/>
        <end position="65"/>
    </location>
</feature>
<feature type="compositionally biased region" description="Polar residues" evidence="3">
    <location>
        <begin position="81"/>
        <end position="93"/>
    </location>
</feature>
<dbReference type="Gene3D" id="1.10.10.10">
    <property type="entry name" value="Winged helix-like DNA-binding domain superfamily/Winged helix DNA-binding domain"/>
    <property type="match status" value="1"/>
</dbReference>
<evidence type="ECO:0000256" key="3">
    <source>
        <dbReference type="SAM" id="MobiDB-lite"/>
    </source>
</evidence>
<comment type="caution">
    <text evidence="5">The sequence shown here is derived from an EMBL/GenBank/DDBJ whole genome shotgun (WGS) entry which is preliminary data.</text>
</comment>
<accession>A0AAV1HUP0</accession>
<dbReference type="Pfam" id="PF05383">
    <property type="entry name" value="La"/>
    <property type="match status" value="1"/>
</dbReference>
<feature type="compositionally biased region" description="Polar residues" evidence="3">
    <location>
        <begin position="274"/>
        <end position="284"/>
    </location>
</feature>
<evidence type="ECO:0000256" key="2">
    <source>
        <dbReference type="PROSITE-ProRule" id="PRU00332"/>
    </source>
</evidence>
<dbReference type="SMART" id="SM00715">
    <property type="entry name" value="LA"/>
    <property type="match status" value="1"/>
</dbReference>
<evidence type="ECO:0000259" key="4">
    <source>
        <dbReference type="PROSITE" id="PS50961"/>
    </source>
</evidence>
<feature type="compositionally biased region" description="Low complexity" evidence="3">
    <location>
        <begin position="1022"/>
        <end position="1035"/>
    </location>
</feature>
<feature type="compositionally biased region" description="Low complexity" evidence="3">
    <location>
        <begin position="409"/>
        <end position="432"/>
    </location>
</feature>
<dbReference type="GO" id="GO:0000339">
    <property type="term" value="F:RNA cap binding"/>
    <property type="evidence" value="ECO:0007669"/>
    <property type="project" value="InterPro"/>
</dbReference>
<feature type="compositionally biased region" description="Basic and acidic residues" evidence="3">
    <location>
        <begin position="20"/>
        <end position="35"/>
    </location>
</feature>
<feature type="compositionally biased region" description="Low complexity" evidence="3">
    <location>
        <begin position="630"/>
        <end position="655"/>
    </location>
</feature>
<feature type="region of interest" description="Disordered" evidence="3">
    <location>
        <begin position="226"/>
        <end position="445"/>
    </location>
</feature>
<feature type="compositionally biased region" description="Low complexity" evidence="3">
    <location>
        <begin position="357"/>
        <end position="368"/>
    </location>
</feature>
<dbReference type="InterPro" id="IPR006607">
    <property type="entry name" value="DM15"/>
</dbReference>
<feature type="compositionally biased region" description="Polar residues" evidence="3">
    <location>
        <begin position="1119"/>
        <end position="1133"/>
    </location>
</feature>